<dbReference type="EMBL" id="LGRX02022971">
    <property type="protein sequence ID" value="KAK3254972.1"/>
    <property type="molecule type" value="Genomic_DNA"/>
</dbReference>
<protein>
    <submittedName>
        <fullName evidence="1">Uncharacterized protein</fullName>
    </submittedName>
</protein>
<dbReference type="Proteomes" id="UP001190700">
    <property type="component" value="Unassembled WGS sequence"/>
</dbReference>
<sequence length="189" mass="20569">MSLMSAPRMELFNLQGLEPWRAQVCWREAPACKAWSPGVHRGMPGCPQPYLSAINNCHEDLGYKGPDDGCSVVGDAEGDRLPEGSLKGAGQSGEAGDRADAAACWQKRRQLCTRQCSTAPFWGGNRKSPCLLQAWHRDGILHLQQGTVVAFAPRQGTVMAFCTFDKKDRGGILHLRQGTVMAFCTFGST</sequence>
<accession>A0AAE0KNC0</accession>
<keyword evidence="2" id="KW-1185">Reference proteome</keyword>
<gene>
    <name evidence="1" type="ORF">CYMTET_35830</name>
</gene>
<dbReference type="AlphaFoldDB" id="A0AAE0KNC0"/>
<comment type="caution">
    <text evidence="1">The sequence shown here is derived from an EMBL/GenBank/DDBJ whole genome shotgun (WGS) entry which is preliminary data.</text>
</comment>
<evidence type="ECO:0000313" key="1">
    <source>
        <dbReference type="EMBL" id="KAK3254972.1"/>
    </source>
</evidence>
<feature type="non-terminal residue" evidence="1">
    <location>
        <position position="189"/>
    </location>
</feature>
<reference evidence="1 2" key="1">
    <citation type="journal article" date="2015" name="Genome Biol. Evol.">
        <title>Comparative Genomics of a Bacterivorous Green Alga Reveals Evolutionary Causalities and Consequences of Phago-Mixotrophic Mode of Nutrition.</title>
        <authorList>
            <person name="Burns J.A."/>
            <person name="Paasch A."/>
            <person name="Narechania A."/>
            <person name="Kim E."/>
        </authorList>
    </citation>
    <scope>NUCLEOTIDE SEQUENCE [LARGE SCALE GENOMIC DNA]</scope>
    <source>
        <strain evidence="1 2">PLY_AMNH</strain>
    </source>
</reference>
<organism evidence="1 2">
    <name type="scientific">Cymbomonas tetramitiformis</name>
    <dbReference type="NCBI Taxonomy" id="36881"/>
    <lineage>
        <taxon>Eukaryota</taxon>
        <taxon>Viridiplantae</taxon>
        <taxon>Chlorophyta</taxon>
        <taxon>Pyramimonadophyceae</taxon>
        <taxon>Pyramimonadales</taxon>
        <taxon>Pyramimonadaceae</taxon>
        <taxon>Cymbomonas</taxon>
    </lineage>
</organism>
<evidence type="ECO:0000313" key="2">
    <source>
        <dbReference type="Proteomes" id="UP001190700"/>
    </source>
</evidence>
<proteinExistence type="predicted"/>
<name>A0AAE0KNC0_9CHLO</name>